<dbReference type="EMBL" id="JACORU010000005">
    <property type="protein sequence ID" value="MBC5765777.1"/>
    <property type="molecule type" value="Genomic_DNA"/>
</dbReference>
<dbReference type="SUPFAM" id="SSF50249">
    <property type="entry name" value="Nucleic acid-binding proteins"/>
    <property type="match status" value="1"/>
</dbReference>
<evidence type="ECO:0000259" key="1">
    <source>
        <dbReference type="Pfam" id="PF01796"/>
    </source>
</evidence>
<dbReference type="InterPro" id="IPR052513">
    <property type="entry name" value="Thioester_dehydratase-like"/>
</dbReference>
<dbReference type="Pfam" id="PF01796">
    <property type="entry name" value="OB_ChsH2_C"/>
    <property type="match status" value="1"/>
</dbReference>
<protein>
    <submittedName>
        <fullName evidence="3">OB-fold domain-containing protein</fullName>
    </submittedName>
</protein>
<evidence type="ECO:0000313" key="3">
    <source>
        <dbReference type="EMBL" id="MBC5765777.1"/>
    </source>
</evidence>
<evidence type="ECO:0000259" key="2">
    <source>
        <dbReference type="Pfam" id="PF12172"/>
    </source>
</evidence>
<feature type="domain" description="ChsH2 C-terminal OB-fold" evidence="1">
    <location>
        <begin position="46"/>
        <end position="105"/>
    </location>
</feature>
<dbReference type="Pfam" id="PF12172">
    <property type="entry name" value="zf-ChsH2"/>
    <property type="match status" value="1"/>
</dbReference>
<organism evidence="3 4">
    <name type="scientific">Ramlibacter albus</name>
    <dbReference type="NCBI Taxonomy" id="2079448"/>
    <lineage>
        <taxon>Bacteria</taxon>
        <taxon>Pseudomonadati</taxon>
        <taxon>Pseudomonadota</taxon>
        <taxon>Betaproteobacteria</taxon>
        <taxon>Burkholderiales</taxon>
        <taxon>Comamonadaceae</taxon>
        <taxon>Ramlibacter</taxon>
    </lineage>
</organism>
<reference evidence="3" key="1">
    <citation type="submission" date="2020-08" db="EMBL/GenBank/DDBJ databases">
        <title>Ramlibacter sp. GTP1 16S ribosomal RNA gene genome sequencing and assembly.</title>
        <authorList>
            <person name="Kang M."/>
        </authorList>
    </citation>
    <scope>NUCLEOTIDE SEQUENCE</scope>
    <source>
        <strain evidence="3">GTP1</strain>
    </source>
</reference>
<keyword evidence="4" id="KW-1185">Reference proteome</keyword>
<gene>
    <name evidence="3" type="ORF">H8R02_15015</name>
</gene>
<dbReference type="RefSeq" id="WP_187082251.1">
    <property type="nucleotide sequence ID" value="NZ_JACORU010000005.1"/>
</dbReference>
<evidence type="ECO:0000313" key="4">
    <source>
        <dbReference type="Proteomes" id="UP000596827"/>
    </source>
</evidence>
<dbReference type="InterPro" id="IPR022002">
    <property type="entry name" value="ChsH2_Znr"/>
</dbReference>
<comment type="caution">
    <text evidence="3">The sequence shown here is derived from an EMBL/GenBank/DDBJ whole genome shotgun (WGS) entry which is preliminary data.</text>
</comment>
<dbReference type="InterPro" id="IPR002878">
    <property type="entry name" value="ChsH2_C"/>
</dbReference>
<dbReference type="Proteomes" id="UP000596827">
    <property type="component" value="Unassembled WGS sequence"/>
</dbReference>
<feature type="domain" description="ChsH2 rubredoxin-like zinc ribbon" evidence="2">
    <location>
        <begin position="11"/>
        <end position="43"/>
    </location>
</feature>
<proteinExistence type="predicted"/>
<dbReference type="AlphaFoldDB" id="A0A923M7N8"/>
<dbReference type="InterPro" id="IPR012340">
    <property type="entry name" value="NA-bd_OB-fold"/>
</dbReference>
<dbReference type="PANTHER" id="PTHR34075">
    <property type="entry name" value="BLR3430 PROTEIN"/>
    <property type="match status" value="1"/>
</dbReference>
<dbReference type="Gene3D" id="6.10.30.10">
    <property type="match status" value="1"/>
</dbReference>
<accession>A0A923M7N8</accession>
<name>A0A923M7N8_9BURK</name>
<dbReference type="PANTHER" id="PTHR34075:SF5">
    <property type="entry name" value="BLR3430 PROTEIN"/>
    <property type="match status" value="1"/>
</dbReference>
<sequence length="119" mass="12888">MSGVLAYHQAKLEQGEFLIQRCTACGKHVYYPRELCPHCGSMSLEWKAPKGSGVVHAVTTVRRKPADGGDLNVSLVDLDEGVRLMSRVDNLAPDAVKIGQRVKAKVVNGLVLFEAEGAK</sequence>